<feature type="domain" description="Calx-beta" evidence="4">
    <location>
        <begin position="258"/>
        <end position="369"/>
    </location>
</feature>
<dbReference type="SUPFAM" id="SSF51120">
    <property type="entry name" value="beta-Roll"/>
    <property type="match status" value="3"/>
</dbReference>
<dbReference type="Proteomes" id="UP000672039">
    <property type="component" value="Chromosome"/>
</dbReference>
<keyword evidence="6" id="KW-1185">Reference proteome</keyword>
<dbReference type="EMBL" id="CP072801">
    <property type="protein sequence ID" value="QTR44949.1"/>
    <property type="molecule type" value="Genomic_DNA"/>
</dbReference>
<protein>
    <recommendedName>
        <fullName evidence="4">Calx-beta domain-containing protein</fullName>
    </recommendedName>
</protein>
<dbReference type="Gene3D" id="2.60.40.2030">
    <property type="match status" value="1"/>
</dbReference>
<dbReference type="InterPro" id="IPR003644">
    <property type="entry name" value="Calx_beta"/>
</dbReference>
<organism evidence="5 6">
    <name type="scientific">Thiothrix litoralis</name>
    <dbReference type="NCBI Taxonomy" id="2891210"/>
    <lineage>
        <taxon>Bacteria</taxon>
        <taxon>Pseudomonadati</taxon>
        <taxon>Pseudomonadota</taxon>
        <taxon>Gammaproteobacteria</taxon>
        <taxon>Thiotrichales</taxon>
        <taxon>Thiotrichaceae</taxon>
        <taxon>Thiothrix</taxon>
    </lineage>
</organism>
<name>A0ABX7WMK2_9GAMM</name>
<evidence type="ECO:0000256" key="1">
    <source>
        <dbReference type="ARBA" id="ARBA00022729"/>
    </source>
</evidence>
<dbReference type="Pfam" id="PF00353">
    <property type="entry name" value="HemolysinCabind"/>
    <property type="match status" value="4"/>
</dbReference>
<evidence type="ECO:0000256" key="3">
    <source>
        <dbReference type="ARBA" id="ARBA00022837"/>
    </source>
</evidence>
<gene>
    <name evidence="5" type="ORF">J9253_13110</name>
</gene>
<accession>A0ABX7WMK2</accession>
<keyword evidence="3" id="KW-0106">Calcium</keyword>
<evidence type="ECO:0000256" key="2">
    <source>
        <dbReference type="ARBA" id="ARBA00022737"/>
    </source>
</evidence>
<reference evidence="5 6" key="1">
    <citation type="submission" date="2021-04" db="EMBL/GenBank/DDBJ databases">
        <title>Genomics, taxonomy and metabolism of representatives of sulfur bacteria of the genus Thiothrix: Thiothrix fructosivorans QT, Thiothrix unzii A1T and three new species, Thiothrix subterranea sp. nov., Thiothrix litoralis sp. nov. and 'Candidatus Thiothrix anitrata' sp. nov.</title>
        <authorList>
            <person name="Ravin N.V."/>
            <person name="Smolyakov D."/>
            <person name="Rudenko T.S."/>
            <person name="Mardanov A.V."/>
            <person name="Beletsky A.V."/>
            <person name="Markov N.D."/>
            <person name="Fomenkov A.I."/>
            <person name="Roberts R.J."/>
            <person name="Karnachuk O.V."/>
            <person name="Novikov A."/>
            <person name="Grabovich M.Y."/>
        </authorList>
    </citation>
    <scope>NUCLEOTIDE SEQUENCE [LARGE SCALE GENOMIC DNA]</scope>
    <source>
        <strain evidence="5 6">AS</strain>
    </source>
</reference>
<dbReference type="Gene3D" id="2.150.10.10">
    <property type="entry name" value="Serralysin-like metalloprotease, C-terminal"/>
    <property type="match status" value="2"/>
</dbReference>
<dbReference type="RefSeq" id="WP_210221389.1">
    <property type="nucleotide sequence ID" value="NZ_CP072801.1"/>
</dbReference>
<dbReference type="InterPro" id="IPR038081">
    <property type="entry name" value="CalX-like_sf"/>
</dbReference>
<dbReference type="SUPFAM" id="SSF141072">
    <property type="entry name" value="CalX-like"/>
    <property type="match status" value="1"/>
</dbReference>
<proteinExistence type="predicted"/>
<sequence length="1562" mass="152163">MARILLSSGEKLNIASDSGNVIGNAGVETVVIYDNAPFNVDGITLDQNVERADVASASSAYKFQATGNVLKVFGTDGKLVVEMPINTSGTQTVAFGDGSAVVKFETTGANAGKVTVGGVAVSATTGGAVVTGASLDVAGASTHGVALTPTFSLVAGAPSVDEGSTASFTLTTTNVADGTSVPYTLSGINADDLASGSLSGVATVTGGKATISVALKADATTEGAETLTVSINGQSATAAMTVNDTSTTPLPSVFSIAAASAAVVEGDTGASTDVVVTITRTNPAQAATVEVNFTGTADAADYTATDPAPTGSQVAFAAGETTKTLTVSVKGDTVIEANETIIVGLSNASGSNTIATPAASVTVTITNDDVAPLPTGQTFSLTTGSDTGAAFTGTTEADTFNAGEFSSGAASSKTLTAGDNLNGGAGVDTLNVSASDVAPNPDNYNGFFMSGIEVLNATSEGGQVFDLSGTTGLTTVKSSNSSGSAAFNQVSNLVDLEVVNLTGASPVTVQYQDTAVVGTTDSMNVKLSNSNVGAVTIGSVTTANAGVETVNLTAEGAASTVAALNTNLTTLNFTGTQNVAITGALNGTVTAINAATASGGLTVATNTANALNFAGGTGNDQVTFAAGTLTVSDTVTGGTGDDRIVANQADLIAAESQISGVEYIRVQDTLTGVQNADNALNIEGDNYAGATRIELAAGYNNARIDDLTSAVQRVDILAGPVTGTLQLDDAGSSATADKFTIGVGNNADTFLGTAATNVTGANVGFVSGSIETVDIISNGSAATAPVNSLTLGAGTANINTVNISGAEGLTLATTASNITAVNAGTATGNLNLTGVTYSTTAAATITTNTGNDVVTGSARGDTINVGAGNDTVNGSTGADTITLGAGTDRVVYTSLAQSNSPVTGVATTGTDTIVDFVSGTDVIDLTGLGITSYLGSFAEFSATQGALTGVNAAAFDDATDTLWVNLDGNGTLDSNDFRVKLSGVNSLAAASVATINNSGSNVTLTAPASTSTGTAFDDTINTTVANLAGSTVNGAGGTDKLVISDAITTANFSVDDGSQTTGNVQSVEEVTLAAGTTGVGSFTINGEFNKVTAGAASSITLGTAGRNVVGSTGADTISTTSALLSAATVDGGAGTDTLALTAVTAPMVLNNGTTGGVLSNFEQVSLANGTGGNAVTIFNNPTGVSVATTTGAASIVNLGNGGQSFTGLVGNQIVSSDATVNGNDTITTGAGADVISVGGGNDNIQTGTGVDVVNMNDVLGGVALTSADTVNGGGDAGDTLNITGPASAAGSDLTNVTGFTNLNILTNGTPSTYVTTDNLVAAGTLAVNMGGATAAVTFNGAAETTGSFSMQGSAFNDVLTGGAWADTFDGGLGNDTINAGAGGDIVNGSAGNDVVDLGAGDDVFLTTSGVAGNATVTGGAGSDLFALTDLAVGTNAFQTGVISLADFALGAAGDQIYLDLTDADSIVARDGFGDIVGGVPISDDIVILGTAQTTAQITSAAAAAMDGVVAVFNSSTGHGELWFDANWSDSAGRVQIASLDNMTSAAQLGGLSTINGVDFILA</sequence>
<evidence type="ECO:0000259" key="4">
    <source>
        <dbReference type="Pfam" id="PF03160"/>
    </source>
</evidence>
<evidence type="ECO:0000313" key="6">
    <source>
        <dbReference type="Proteomes" id="UP000672039"/>
    </source>
</evidence>
<dbReference type="Pfam" id="PF03160">
    <property type="entry name" value="Calx-beta"/>
    <property type="match status" value="1"/>
</dbReference>
<evidence type="ECO:0000313" key="5">
    <source>
        <dbReference type="EMBL" id="QTR44949.1"/>
    </source>
</evidence>
<dbReference type="InterPro" id="IPR011049">
    <property type="entry name" value="Serralysin-like_metalloprot_C"/>
</dbReference>
<dbReference type="PRINTS" id="PR00313">
    <property type="entry name" value="CABNDNGRPT"/>
</dbReference>
<keyword evidence="1" id="KW-0732">Signal</keyword>
<keyword evidence="2" id="KW-0677">Repeat</keyword>
<dbReference type="InterPro" id="IPR001343">
    <property type="entry name" value="Hemolysn_Ca-bd"/>
</dbReference>